<keyword evidence="3" id="KW-1185">Reference proteome</keyword>
<feature type="compositionally biased region" description="Polar residues" evidence="1">
    <location>
        <begin position="233"/>
        <end position="265"/>
    </location>
</feature>
<sequence length="289" mass="33061">MVVINMDELVDKLAAKLLPQLTSALSDKLLAAVQPVVDRLDKLISIMSEVQPPATQSWVEPQIYSAMTKMIHMDRNELDEKNKRAVFIGISHEATEKDTKEEDEKMLREAITACNNQQLSESYANGHITTKRHPDYRAGPKGYRPLKVMFESQIHGDIFLRSLRTNRPSKMQSLPHSYVRRDYTADELKYDRILRRRVGRENQKLGVTRFVVRDLQIIQLKNDRPLSRPFPTRSISPDSITDNQPSISTNNKTPSNAVSKPTSRNVMVRKKGEVKSCTKKLDLQHPTSK</sequence>
<dbReference type="AlphaFoldDB" id="A0A0B2VEC6"/>
<dbReference type="PANTHER" id="PTHR21459:SF2">
    <property type="entry name" value="PROTEIN CBG08968"/>
    <property type="match status" value="1"/>
</dbReference>
<accession>A0A0B2VEC6</accession>
<proteinExistence type="predicted"/>
<dbReference type="PANTHER" id="PTHR21459">
    <property type="entry name" value="PROTEIN CBG08968"/>
    <property type="match status" value="1"/>
</dbReference>
<dbReference type="STRING" id="6265.A0A0B2VEC6"/>
<dbReference type="EMBL" id="JPKZ01001845">
    <property type="protein sequence ID" value="KHN79804.1"/>
    <property type="molecule type" value="Genomic_DNA"/>
</dbReference>
<feature type="region of interest" description="Disordered" evidence="1">
    <location>
        <begin position="225"/>
        <end position="289"/>
    </location>
</feature>
<comment type="caution">
    <text evidence="2">The sequence shown here is derived from an EMBL/GenBank/DDBJ whole genome shotgun (WGS) entry which is preliminary data.</text>
</comment>
<organism evidence="2 3">
    <name type="scientific">Toxocara canis</name>
    <name type="common">Canine roundworm</name>
    <dbReference type="NCBI Taxonomy" id="6265"/>
    <lineage>
        <taxon>Eukaryota</taxon>
        <taxon>Metazoa</taxon>
        <taxon>Ecdysozoa</taxon>
        <taxon>Nematoda</taxon>
        <taxon>Chromadorea</taxon>
        <taxon>Rhabditida</taxon>
        <taxon>Spirurina</taxon>
        <taxon>Ascaridomorpha</taxon>
        <taxon>Ascaridoidea</taxon>
        <taxon>Toxocaridae</taxon>
        <taxon>Toxocara</taxon>
    </lineage>
</organism>
<dbReference type="OMA" id="EHSTKKF"/>
<evidence type="ECO:0000256" key="1">
    <source>
        <dbReference type="SAM" id="MobiDB-lite"/>
    </source>
</evidence>
<dbReference type="Proteomes" id="UP000031036">
    <property type="component" value="Unassembled WGS sequence"/>
</dbReference>
<name>A0A0B2VEC6_TOXCA</name>
<dbReference type="OrthoDB" id="5907360at2759"/>
<gene>
    <name evidence="2" type="ORF">Tcan_09914</name>
</gene>
<evidence type="ECO:0000313" key="2">
    <source>
        <dbReference type="EMBL" id="KHN79804.1"/>
    </source>
</evidence>
<protein>
    <submittedName>
        <fullName evidence="2">Uncharacterized protein</fullName>
    </submittedName>
</protein>
<feature type="compositionally biased region" description="Basic and acidic residues" evidence="1">
    <location>
        <begin position="270"/>
        <end position="283"/>
    </location>
</feature>
<reference evidence="2 3" key="1">
    <citation type="submission" date="2014-11" db="EMBL/GenBank/DDBJ databases">
        <title>Genetic blueprint of the zoonotic pathogen Toxocara canis.</title>
        <authorList>
            <person name="Zhu X.-Q."/>
            <person name="Korhonen P.K."/>
            <person name="Cai H."/>
            <person name="Young N.D."/>
            <person name="Nejsum P."/>
            <person name="von Samson-Himmelstjerna G."/>
            <person name="Boag P.R."/>
            <person name="Tan P."/>
            <person name="Li Q."/>
            <person name="Min J."/>
            <person name="Yang Y."/>
            <person name="Wang X."/>
            <person name="Fang X."/>
            <person name="Hall R.S."/>
            <person name="Hofmann A."/>
            <person name="Sternberg P.W."/>
            <person name="Jex A.R."/>
            <person name="Gasser R.B."/>
        </authorList>
    </citation>
    <scope>NUCLEOTIDE SEQUENCE [LARGE SCALE GENOMIC DNA]</scope>
    <source>
        <strain evidence="2">PN_DK_2014</strain>
    </source>
</reference>
<evidence type="ECO:0000313" key="3">
    <source>
        <dbReference type="Proteomes" id="UP000031036"/>
    </source>
</evidence>